<dbReference type="PROSITE" id="PS50812">
    <property type="entry name" value="PWWP"/>
    <property type="match status" value="1"/>
</dbReference>
<feature type="compositionally biased region" description="Acidic residues" evidence="1">
    <location>
        <begin position="311"/>
        <end position="321"/>
    </location>
</feature>
<feature type="compositionally biased region" description="Polar residues" evidence="1">
    <location>
        <begin position="7"/>
        <end position="28"/>
    </location>
</feature>
<feature type="compositionally biased region" description="Low complexity" evidence="1">
    <location>
        <begin position="96"/>
        <end position="107"/>
    </location>
</feature>
<feature type="region of interest" description="Disordered" evidence="1">
    <location>
        <begin position="497"/>
        <end position="623"/>
    </location>
</feature>
<dbReference type="PANTHER" id="PTHR22910:SF6">
    <property type="entry name" value="PROTEIN MGARP"/>
    <property type="match status" value="1"/>
</dbReference>
<feature type="compositionally biased region" description="Basic and acidic residues" evidence="1">
    <location>
        <begin position="506"/>
        <end position="520"/>
    </location>
</feature>
<accession>A0ABR4ASR9</accession>
<keyword evidence="4" id="KW-1185">Reference proteome</keyword>
<dbReference type="PANTHER" id="PTHR22910">
    <property type="entry name" value="PROTEIN MGARP"/>
    <property type="match status" value="1"/>
</dbReference>
<name>A0ABR4ASR9_9LECA</name>
<evidence type="ECO:0000313" key="3">
    <source>
        <dbReference type="EMBL" id="KAL2048747.1"/>
    </source>
</evidence>
<feature type="region of interest" description="Disordered" evidence="1">
    <location>
        <begin position="281"/>
        <end position="405"/>
    </location>
</feature>
<protein>
    <recommendedName>
        <fullName evidence="2">PWWP domain-containing protein</fullName>
    </recommendedName>
</protein>
<organism evidence="3 4">
    <name type="scientific">Lepraria finkii</name>
    <dbReference type="NCBI Taxonomy" id="1340010"/>
    <lineage>
        <taxon>Eukaryota</taxon>
        <taxon>Fungi</taxon>
        <taxon>Dikarya</taxon>
        <taxon>Ascomycota</taxon>
        <taxon>Pezizomycotina</taxon>
        <taxon>Lecanoromycetes</taxon>
        <taxon>OSLEUM clade</taxon>
        <taxon>Lecanoromycetidae</taxon>
        <taxon>Lecanorales</taxon>
        <taxon>Lecanorineae</taxon>
        <taxon>Stereocaulaceae</taxon>
        <taxon>Lepraria</taxon>
    </lineage>
</organism>
<dbReference type="SUPFAM" id="SSF63748">
    <property type="entry name" value="Tudor/PWWP/MBT"/>
    <property type="match status" value="1"/>
</dbReference>
<feature type="compositionally biased region" description="Basic residues" evidence="1">
    <location>
        <begin position="369"/>
        <end position="379"/>
    </location>
</feature>
<dbReference type="Proteomes" id="UP001590951">
    <property type="component" value="Unassembled WGS sequence"/>
</dbReference>
<dbReference type="SMART" id="SM00293">
    <property type="entry name" value="PWWP"/>
    <property type="match status" value="1"/>
</dbReference>
<proteinExistence type="predicted"/>
<dbReference type="Gene3D" id="2.30.30.140">
    <property type="match status" value="1"/>
</dbReference>
<feature type="compositionally biased region" description="Basic and acidic residues" evidence="1">
    <location>
        <begin position="575"/>
        <end position="600"/>
    </location>
</feature>
<dbReference type="EMBL" id="JBHFEH010000081">
    <property type="protein sequence ID" value="KAL2048747.1"/>
    <property type="molecule type" value="Genomic_DNA"/>
</dbReference>
<feature type="region of interest" description="Disordered" evidence="1">
    <location>
        <begin position="1"/>
        <end position="152"/>
    </location>
</feature>
<feature type="compositionally biased region" description="Basic and acidic residues" evidence="1">
    <location>
        <begin position="607"/>
        <end position="617"/>
    </location>
</feature>
<sequence>MAEETVAPSSTIPPESSAPETETSQQENGPKPADVDMGEHKLEPTKEGAEQSGEVQVPKANGEAQPTSADPTDKPTAPQPDAEDTEMKDTAEAGDAAAPAPSSAAPPTNGTPSLSKRASIGGSSKKKSSGVPEHKSKKLNKKKSKPLTNLGAKPGEYFIARMKGHPPWPSIICDEDMLPERLLKSRPATAQLADGSFKKPEYADGGKRAYERTFPIMFLHTNEFAWIPNTELTPLDVESDATKNPVEKGKSKTLLAAYGKATENNDLEHFKTMLAAHAKALEADAEEREERAAKKATKKSRKSEATVPANDADEMDIDEEAVTEKPKSKKRKKADDSEDVDEKPAKNPKTATKLKLSTPKTPAAESSTKKKAPKPKAVKAAKSGSEEEAVTPKAEEKPLTPQQAKEVKEKKVLYYRHKLQRGFLSRDIPPKEDEMKSMSDFLAELETYPDLESSIIRTTKIHKVLKAMLKLPSIPLDEQYHFKSRSVELLGKWNEILSNDAGGASGDKDGDKDEDAKPESEAVNALKAAAEPAPTTNGEAKRTQEQAGKAEAGEAASPEEEKPEQLENKIGTTVEGEKEAERPERPKVEEPEKTAEEQKTDAPAIERAPEQAYKPEETVEATA</sequence>
<feature type="compositionally biased region" description="Basic and acidic residues" evidence="1">
    <location>
        <begin position="33"/>
        <end position="49"/>
    </location>
</feature>
<feature type="compositionally biased region" description="Low complexity" evidence="1">
    <location>
        <begin position="545"/>
        <end position="556"/>
    </location>
</feature>
<evidence type="ECO:0000259" key="2">
    <source>
        <dbReference type="PROSITE" id="PS50812"/>
    </source>
</evidence>
<gene>
    <name evidence="3" type="ORF">ABVK25_010999</name>
</gene>
<dbReference type="Pfam" id="PF00855">
    <property type="entry name" value="PWWP"/>
    <property type="match status" value="1"/>
</dbReference>
<evidence type="ECO:0000256" key="1">
    <source>
        <dbReference type="SAM" id="MobiDB-lite"/>
    </source>
</evidence>
<reference evidence="3 4" key="1">
    <citation type="submission" date="2024-09" db="EMBL/GenBank/DDBJ databases">
        <title>Rethinking Asexuality: The Enigmatic Case of Functional Sexual Genes in Lepraria (Stereocaulaceae).</title>
        <authorList>
            <person name="Doellman M."/>
            <person name="Sun Y."/>
            <person name="Barcenas-Pena A."/>
            <person name="Lumbsch H.T."/>
            <person name="Grewe F."/>
        </authorList>
    </citation>
    <scope>NUCLEOTIDE SEQUENCE [LARGE SCALE GENOMIC DNA]</scope>
    <source>
        <strain evidence="3 4">Grewe 0041</strain>
    </source>
</reference>
<feature type="domain" description="PWWP" evidence="2">
    <location>
        <begin position="154"/>
        <end position="238"/>
    </location>
</feature>
<dbReference type="InterPro" id="IPR000313">
    <property type="entry name" value="PWWP_dom"/>
</dbReference>
<dbReference type="InterPro" id="IPR026093">
    <property type="entry name" value="MGARP"/>
</dbReference>
<feature type="compositionally biased region" description="Basic residues" evidence="1">
    <location>
        <begin position="135"/>
        <end position="145"/>
    </location>
</feature>
<comment type="caution">
    <text evidence="3">The sequence shown here is derived from an EMBL/GenBank/DDBJ whole genome shotgun (WGS) entry which is preliminary data.</text>
</comment>
<evidence type="ECO:0000313" key="4">
    <source>
        <dbReference type="Proteomes" id="UP001590951"/>
    </source>
</evidence>